<dbReference type="InterPro" id="IPR005835">
    <property type="entry name" value="NTP_transferase_dom"/>
</dbReference>
<dbReference type="Proteomes" id="UP001589838">
    <property type="component" value="Unassembled WGS sequence"/>
</dbReference>
<accession>A0ABV6KCK5</accession>
<comment type="catalytic activity">
    <reaction evidence="5 6">
        <text>alpha-D-glucose 1-phosphate + UTP + H(+) = UDP-alpha-D-glucose + diphosphate</text>
        <dbReference type="Rhea" id="RHEA:19889"/>
        <dbReference type="ChEBI" id="CHEBI:15378"/>
        <dbReference type="ChEBI" id="CHEBI:33019"/>
        <dbReference type="ChEBI" id="CHEBI:46398"/>
        <dbReference type="ChEBI" id="CHEBI:58601"/>
        <dbReference type="ChEBI" id="CHEBI:58885"/>
        <dbReference type="EC" id="2.7.7.9"/>
    </reaction>
</comment>
<proteinExistence type="inferred from homology"/>
<dbReference type="InterPro" id="IPR029044">
    <property type="entry name" value="Nucleotide-diphossugar_trans"/>
</dbReference>
<dbReference type="PANTHER" id="PTHR43197:SF1">
    <property type="entry name" value="UTP--GLUCOSE-1-PHOSPHATE URIDYLYLTRANSFERASE"/>
    <property type="match status" value="1"/>
</dbReference>
<dbReference type="GO" id="GO:0003983">
    <property type="term" value="F:UTP:glucose-1-phosphate uridylyltransferase activity"/>
    <property type="evidence" value="ECO:0007669"/>
    <property type="project" value="UniProtKB-EC"/>
</dbReference>
<dbReference type="EC" id="2.7.7.9" evidence="2 6"/>
<evidence type="ECO:0000313" key="9">
    <source>
        <dbReference type="Proteomes" id="UP001589838"/>
    </source>
</evidence>
<evidence type="ECO:0000313" key="8">
    <source>
        <dbReference type="EMBL" id="MFC0471045.1"/>
    </source>
</evidence>
<gene>
    <name evidence="8" type="primary">galU</name>
    <name evidence="8" type="ORF">ACFFHM_11275</name>
</gene>
<comment type="caution">
    <text evidence="8">The sequence shown here is derived from an EMBL/GenBank/DDBJ whole genome shotgun (WGS) entry which is preliminary data.</text>
</comment>
<evidence type="ECO:0000256" key="6">
    <source>
        <dbReference type="RuleBase" id="RU361259"/>
    </source>
</evidence>
<dbReference type="Gene3D" id="3.90.550.10">
    <property type="entry name" value="Spore Coat Polysaccharide Biosynthesis Protein SpsA, Chain A"/>
    <property type="match status" value="1"/>
</dbReference>
<keyword evidence="4 6" id="KW-0548">Nucleotidyltransferase</keyword>
<dbReference type="NCBIfam" id="TIGR01099">
    <property type="entry name" value="galU"/>
    <property type="match status" value="1"/>
</dbReference>
<evidence type="ECO:0000256" key="5">
    <source>
        <dbReference type="ARBA" id="ARBA00048128"/>
    </source>
</evidence>
<evidence type="ECO:0000256" key="2">
    <source>
        <dbReference type="ARBA" id="ARBA00012415"/>
    </source>
</evidence>
<evidence type="ECO:0000256" key="3">
    <source>
        <dbReference type="ARBA" id="ARBA00022679"/>
    </source>
</evidence>
<dbReference type="Pfam" id="PF00483">
    <property type="entry name" value="NTP_transferase"/>
    <property type="match status" value="1"/>
</dbReference>
<evidence type="ECO:0000256" key="4">
    <source>
        <dbReference type="ARBA" id="ARBA00022695"/>
    </source>
</evidence>
<dbReference type="SUPFAM" id="SSF53448">
    <property type="entry name" value="Nucleotide-diphospho-sugar transferases"/>
    <property type="match status" value="1"/>
</dbReference>
<name>A0ABV6KCK5_9BACI</name>
<protein>
    <recommendedName>
        <fullName evidence="2 6">UTP--glucose-1-phosphate uridylyltransferase</fullName>
        <ecNumber evidence="2 6">2.7.7.9</ecNumber>
    </recommendedName>
    <alternativeName>
        <fullName evidence="6">UDP-glucose pyrophosphorylase</fullName>
    </alternativeName>
</protein>
<organism evidence="8 9">
    <name type="scientific">Halalkalibacter kiskunsagensis</name>
    <dbReference type="NCBI Taxonomy" id="1548599"/>
    <lineage>
        <taxon>Bacteria</taxon>
        <taxon>Bacillati</taxon>
        <taxon>Bacillota</taxon>
        <taxon>Bacilli</taxon>
        <taxon>Bacillales</taxon>
        <taxon>Bacillaceae</taxon>
        <taxon>Halalkalibacter</taxon>
    </lineage>
</organism>
<dbReference type="EMBL" id="JBHLUX010000029">
    <property type="protein sequence ID" value="MFC0471045.1"/>
    <property type="molecule type" value="Genomic_DNA"/>
</dbReference>
<evidence type="ECO:0000259" key="7">
    <source>
        <dbReference type="Pfam" id="PF00483"/>
    </source>
</evidence>
<keyword evidence="9" id="KW-1185">Reference proteome</keyword>
<dbReference type="CDD" id="cd02541">
    <property type="entry name" value="UGPase_prokaryotic"/>
    <property type="match status" value="1"/>
</dbReference>
<dbReference type="RefSeq" id="WP_335958441.1">
    <property type="nucleotide sequence ID" value="NZ_JAXBLX010000001.1"/>
</dbReference>
<sequence>MKIRKAIIPAAGLGTRFLPATKAQPKEMLPIVDKPAIQYIVEEAVASGIEDIIIVSGRGKRAIEDHFDKSYELEETLAQKEKHEILAEVQAISRLANIHYIRQKEPLGLGHAIACASSFIGNEPFAVMLGDDIVQSEKPCLKQLIDVFDRYKCSVVGVQPVPDEAVSKYGIVAPKGPEVESGVIHVETLVEKPAIQDAPSNYAIMGRYILRPEIFDILRKIKPGAGNEIQLTDALVELNLHQAILAYQFEGIRHDIGDKLGFIQATIDVALGRDDLRGDVMAYLKRVLEEEKVK</sequence>
<comment type="similarity">
    <text evidence="1 6">Belongs to the UDPGP type 2 family.</text>
</comment>
<reference evidence="8 9" key="1">
    <citation type="submission" date="2024-09" db="EMBL/GenBank/DDBJ databases">
        <authorList>
            <person name="Sun Q."/>
            <person name="Mori K."/>
        </authorList>
    </citation>
    <scope>NUCLEOTIDE SEQUENCE [LARGE SCALE GENOMIC DNA]</scope>
    <source>
        <strain evidence="8 9">NCAIM B.02610</strain>
    </source>
</reference>
<feature type="domain" description="Nucleotidyl transferase" evidence="7">
    <location>
        <begin position="5"/>
        <end position="267"/>
    </location>
</feature>
<keyword evidence="3 6" id="KW-0808">Transferase</keyword>
<evidence type="ECO:0000256" key="1">
    <source>
        <dbReference type="ARBA" id="ARBA00006890"/>
    </source>
</evidence>
<dbReference type="InterPro" id="IPR005771">
    <property type="entry name" value="GalU_uridylyltTrfase_bac/arc"/>
</dbReference>
<dbReference type="PANTHER" id="PTHR43197">
    <property type="entry name" value="UTP--GLUCOSE-1-PHOSPHATE URIDYLYLTRANSFERASE"/>
    <property type="match status" value="1"/>
</dbReference>